<feature type="compositionally biased region" description="Polar residues" evidence="1">
    <location>
        <begin position="1"/>
        <end position="10"/>
    </location>
</feature>
<accession>A0A8S9HWP2</accession>
<evidence type="ECO:0000256" key="1">
    <source>
        <dbReference type="SAM" id="MobiDB-lite"/>
    </source>
</evidence>
<gene>
    <name evidence="2" type="ORF">F2Q70_00016682</name>
</gene>
<feature type="compositionally biased region" description="Basic and acidic residues" evidence="1">
    <location>
        <begin position="13"/>
        <end position="38"/>
    </location>
</feature>
<comment type="caution">
    <text evidence="2">The sequence shown here is derived from an EMBL/GenBank/DDBJ whole genome shotgun (WGS) entry which is preliminary data.</text>
</comment>
<feature type="region of interest" description="Disordered" evidence="1">
    <location>
        <begin position="1"/>
        <end position="61"/>
    </location>
</feature>
<protein>
    <submittedName>
        <fullName evidence="2">Uncharacterized protein</fullName>
    </submittedName>
</protein>
<organism evidence="2">
    <name type="scientific">Brassica cretica</name>
    <name type="common">Mustard</name>
    <dbReference type="NCBI Taxonomy" id="69181"/>
    <lineage>
        <taxon>Eukaryota</taxon>
        <taxon>Viridiplantae</taxon>
        <taxon>Streptophyta</taxon>
        <taxon>Embryophyta</taxon>
        <taxon>Tracheophyta</taxon>
        <taxon>Spermatophyta</taxon>
        <taxon>Magnoliopsida</taxon>
        <taxon>eudicotyledons</taxon>
        <taxon>Gunneridae</taxon>
        <taxon>Pentapetalae</taxon>
        <taxon>rosids</taxon>
        <taxon>malvids</taxon>
        <taxon>Brassicales</taxon>
        <taxon>Brassicaceae</taxon>
        <taxon>Brassiceae</taxon>
        <taxon>Brassica</taxon>
    </lineage>
</organism>
<proteinExistence type="predicted"/>
<dbReference type="EMBL" id="QGKY02001250">
    <property type="protein sequence ID" value="KAF2562393.1"/>
    <property type="molecule type" value="Genomic_DNA"/>
</dbReference>
<reference evidence="2" key="1">
    <citation type="submission" date="2019-12" db="EMBL/GenBank/DDBJ databases">
        <title>Genome sequencing and annotation of Brassica cretica.</title>
        <authorList>
            <person name="Studholme D.J."/>
            <person name="Sarris P.F."/>
        </authorList>
    </citation>
    <scope>NUCLEOTIDE SEQUENCE</scope>
    <source>
        <strain evidence="2">PFS-102/07</strain>
        <tissue evidence="2">Leaf</tissue>
    </source>
</reference>
<evidence type="ECO:0000313" key="2">
    <source>
        <dbReference type="EMBL" id="KAF2562393.1"/>
    </source>
</evidence>
<dbReference type="AlphaFoldDB" id="A0A8S9HWP2"/>
<sequence length="77" mass="8990">MESSNHQAQRLKQGRESERVDKEGNRKIERLREEEPSGRRYAQSRTVRAGGKAGSGFLAREETIRRRERKFSSRVCL</sequence>
<name>A0A8S9HWP2_BRACR</name>